<dbReference type="Gene3D" id="3.40.710.10">
    <property type="entry name" value="DD-peptidase/beta-lactamase superfamily"/>
    <property type="match status" value="1"/>
</dbReference>
<dbReference type="AlphaFoldDB" id="A0A556C4Y9"/>
<dbReference type="Proteomes" id="UP000316406">
    <property type="component" value="Unassembled WGS sequence"/>
</dbReference>
<keyword evidence="3" id="KW-1185">Reference proteome</keyword>
<evidence type="ECO:0000313" key="2">
    <source>
        <dbReference type="EMBL" id="TSI12450.1"/>
    </source>
</evidence>
<gene>
    <name evidence="2" type="ORF">FO013_20165</name>
</gene>
<dbReference type="Pfam" id="PF00144">
    <property type="entry name" value="Beta-lactamase"/>
    <property type="match status" value="1"/>
</dbReference>
<feature type="domain" description="Beta-lactamase-related" evidence="1">
    <location>
        <begin position="10"/>
        <end position="61"/>
    </location>
</feature>
<name>A0A556C4Y9_BREAU</name>
<dbReference type="InterPro" id="IPR001466">
    <property type="entry name" value="Beta-lactam-related"/>
</dbReference>
<dbReference type="InterPro" id="IPR012338">
    <property type="entry name" value="Beta-lactam/transpept-like"/>
</dbReference>
<reference evidence="2 3" key="1">
    <citation type="submission" date="2019-07" db="EMBL/GenBank/DDBJ databases">
        <title>Draft genome sequence of Brevibacterium aurantiacum XU54 isolated from Xinjiang China.</title>
        <authorList>
            <person name="Xu X."/>
        </authorList>
    </citation>
    <scope>NUCLEOTIDE SEQUENCE [LARGE SCALE GENOMIC DNA]</scope>
    <source>
        <strain evidence="2 3">XU54</strain>
    </source>
</reference>
<organism evidence="2 3">
    <name type="scientific">Brevibacterium aurantiacum</name>
    <dbReference type="NCBI Taxonomy" id="273384"/>
    <lineage>
        <taxon>Bacteria</taxon>
        <taxon>Bacillati</taxon>
        <taxon>Actinomycetota</taxon>
        <taxon>Actinomycetes</taxon>
        <taxon>Micrococcales</taxon>
        <taxon>Brevibacteriaceae</taxon>
        <taxon>Brevibacterium</taxon>
    </lineage>
</organism>
<proteinExistence type="predicted"/>
<dbReference type="RefSeq" id="WP_143924353.1">
    <property type="nucleotide sequence ID" value="NZ_VLTK01000017.1"/>
</dbReference>
<protein>
    <submittedName>
        <fullName evidence="2">Beta-lactamase family protein</fullName>
    </submittedName>
</protein>
<accession>A0A556C4Y9</accession>
<evidence type="ECO:0000313" key="3">
    <source>
        <dbReference type="Proteomes" id="UP000316406"/>
    </source>
</evidence>
<sequence>MAIHHRARDTSLLAVGVQDLSTMQPMTKETLFVWDSLSKLLTAALALTFIGDGRLRLNDEV</sequence>
<dbReference type="EMBL" id="VLTK01000017">
    <property type="protein sequence ID" value="TSI12450.1"/>
    <property type="molecule type" value="Genomic_DNA"/>
</dbReference>
<evidence type="ECO:0000259" key="1">
    <source>
        <dbReference type="Pfam" id="PF00144"/>
    </source>
</evidence>
<comment type="caution">
    <text evidence="2">The sequence shown here is derived from an EMBL/GenBank/DDBJ whole genome shotgun (WGS) entry which is preliminary data.</text>
</comment>
<dbReference type="SUPFAM" id="SSF56601">
    <property type="entry name" value="beta-lactamase/transpeptidase-like"/>
    <property type="match status" value="1"/>
</dbReference>
<dbReference type="OrthoDB" id="9809635at2"/>